<feature type="domain" description="C-type lectin" evidence="4">
    <location>
        <begin position="31"/>
        <end position="164"/>
    </location>
</feature>
<dbReference type="Gene3D" id="2.60.40.10">
    <property type="entry name" value="Immunoglobulins"/>
    <property type="match status" value="1"/>
</dbReference>
<evidence type="ECO:0000259" key="4">
    <source>
        <dbReference type="PROSITE" id="PS50041"/>
    </source>
</evidence>
<dbReference type="Pfam" id="PF01833">
    <property type="entry name" value="TIG"/>
    <property type="match status" value="1"/>
</dbReference>
<dbReference type="InParanoid" id="A0A152A3H7"/>
<accession>A0A152A3H7</accession>
<organism evidence="5 6">
    <name type="scientific">Tieghemostelium lacteum</name>
    <name type="common">Slime mold</name>
    <name type="synonym">Dictyostelium lacteum</name>
    <dbReference type="NCBI Taxonomy" id="361077"/>
    <lineage>
        <taxon>Eukaryota</taxon>
        <taxon>Amoebozoa</taxon>
        <taxon>Evosea</taxon>
        <taxon>Eumycetozoa</taxon>
        <taxon>Dictyostelia</taxon>
        <taxon>Dictyosteliales</taxon>
        <taxon>Raperosteliaceae</taxon>
        <taxon>Tieghemostelium</taxon>
    </lineage>
</organism>
<dbReference type="Pfam" id="PF00059">
    <property type="entry name" value="Lectin_C"/>
    <property type="match status" value="1"/>
</dbReference>
<dbReference type="CDD" id="cd00037">
    <property type="entry name" value="CLECT"/>
    <property type="match status" value="1"/>
</dbReference>
<keyword evidence="6" id="KW-1185">Reference proteome</keyword>
<sequence length="1177" mass="129657">MKNYYLFILFICICICNNNLLVSSQEYTNTVNNHIYKFFNSALTSSAAINACSASTSSNQKYGYLATVTTKSEYEFIKTQIPELAGLNFWISGSQTSPGTWKYNSGKENTQNIYNAYDESCYTFCDWSDDGPVLSSVQVNVYYDVTSNRWKTATVSEVYGYVCEYGGLEETYVPAFPLGSTSAITVYGFGLNFFVGNMTVTNTITGDVSRCPMSKGFLTPDACGIFSPPLLEPGFYKASIQTTAMVGFGYWNLVNTTLQVISPMLSSIYPSGLNQGNLVTLVGKYFGTRPQNILINLSGNVACNNVSFITLPLSSDLSNSALVCELSTTISILYPISIEINTLISYYYSLPVYNGQDYYSLSNVKYIAKDYKTFGIKRSLYGMNSTLDSIETVALYQFIKNIANFQVWQSAIFNSTSITSFSRLDGTPITLWRGNSDTSQLVNLLQVSIDVTNGFFLPNGASLFYGMLISFKNSAPIAFTTTATVFLDTRGGTYSFGMTNIGSIFDSITMLINNTVVTGNVRRDFSTNSILVDFPPAPPGDLQEISFIIGSQQTPAQTKYIIYDKPKILSISNGDTRGGYITVDGTNFWNDTSLITLTMGNSQFNCRNIQFIEPHFTIRCIVPTGFGSYQAKLIVNTKEATTYTWAYGRPQVNKQTRVGSMGGLITFTGYNFYSNITQLTMTLATTSAPIVNLQCTNLTMVKPHTDISCVLSAGDIRNYRQTIRLQNATVAAVNSQTRTYNFEIPQILSTSKPKFNTTSVVQLQGLYFSDRGLAVTIGGDICSNVVYIDQQNINCTFGCKVVQDDLRTIPLNVSLTASGTTVVAGVFFYDSALSPCPGTPTPCYGNGDCINSQCKCKPPYGTSDCSQIIKDDTPLPSGGNGSSTLPGKSFNFTTAITHFREITINGTTEKLYKLTDFQWTVDNDTIPDVDPSILYQEFLIGQLENTTINMEFTIFKNEKIIQFAGDEFIVPKNSVKYNVKISNWLFNSSVNTLEIIYTSTAPLAQLDKCGRVSGNSTVQVDTANYGYSYQIKLGTSVLEAKFAQRYYYNNRIAMTIIQALPSTDPLVIQQQSLHNDSLIVMAAIKVPAFTESCTIDPSFTNLLLPDPDEDSSESNSSGCEENIQSDKSRDWNTIILATVIPVGGIAIIAAITALIVKKRKHIKSMGKLKKRLQKMED</sequence>
<feature type="chain" id="PRO_5007593665" evidence="3">
    <location>
        <begin position="25"/>
        <end position="1177"/>
    </location>
</feature>
<dbReference type="Pfam" id="PF22933">
    <property type="entry name" value="ComC_SSD"/>
    <property type="match status" value="1"/>
</dbReference>
<evidence type="ECO:0000256" key="1">
    <source>
        <dbReference type="SAM" id="MobiDB-lite"/>
    </source>
</evidence>
<evidence type="ECO:0000313" key="6">
    <source>
        <dbReference type="Proteomes" id="UP000076078"/>
    </source>
</evidence>
<dbReference type="EMBL" id="LODT01000013">
    <property type="protein sequence ID" value="KYR00754.1"/>
    <property type="molecule type" value="Genomic_DNA"/>
</dbReference>
<proteinExistence type="predicted"/>
<dbReference type="InterPro" id="IPR054484">
    <property type="entry name" value="ComC_SSD"/>
</dbReference>
<keyword evidence="3" id="KW-0732">Signal</keyword>
<dbReference type="Proteomes" id="UP000076078">
    <property type="component" value="Unassembled WGS sequence"/>
</dbReference>
<dbReference type="InterPro" id="IPR053331">
    <property type="entry name" value="EGF-like_comC"/>
</dbReference>
<protein>
    <submittedName>
        <fullName evidence="5">IPT/TIG domain-containing protein</fullName>
    </submittedName>
</protein>
<evidence type="ECO:0000313" key="5">
    <source>
        <dbReference type="EMBL" id="KYR00754.1"/>
    </source>
</evidence>
<reference evidence="5 6" key="1">
    <citation type="submission" date="2015-12" db="EMBL/GenBank/DDBJ databases">
        <title>Dictyostelia acquired genes for synthesis and detection of signals that induce cell-type specialization by lateral gene transfer from prokaryotes.</title>
        <authorList>
            <person name="Gloeckner G."/>
            <person name="Schaap P."/>
        </authorList>
    </citation>
    <scope>NUCLEOTIDE SEQUENCE [LARGE SCALE GENOMIC DNA]</scope>
    <source>
        <strain evidence="5 6">TK</strain>
    </source>
</reference>
<keyword evidence="2" id="KW-1133">Transmembrane helix</keyword>
<keyword evidence="2" id="KW-0472">Membrane</keyword>
<dbReference type="OrthoDB" id="20298at2759"/>
<dbReference type="InterPro" id="IPR016187">
    <property type="entry name" value="CTDL_fold"/>
</dbReference>
<keyword evidence="2" id="KW-0812">Transmembrane</keyword>
<dbReference type="SMART" id="SM00034">
    <property type="entry name" value="CLECT"/>
    <property type="match status" value="1"/>
</dbReference>
<evidence type="ECO:0000256" key="2">
    <source>
        <dbReference type="SAM" id="Phobius"/>
    </source>
</evidence>
<dbReference type="AlphaFoldDB" id="A0A152A3H7"/>
<evidence type="ECO:0000256" key="3">
    <source>
        <dbReference type="SAM" id="SignalP"/>
    </source>
</evidence>
<dbReference type="OMA" id="FREITIN"/>
<dbReference type="PROSITE" id="PS50041">
    <property type="entry name" value="C_TYPE_LECTIN_2"/>
    <property type="match status" value="1"/>
</dbReference>
<dbReference type="InterPro" id="IPR016186">
    <property type="entry name" value="C-type_lectin-like/link_sf"/>
</dbReference>
<feature type="signal peptide" evidence="3">
    <location>
        <begin position="1"/>
        <end position="24"/>
    </location>
</feature>
<dbReference type="InterPro" id="IPR001304">
    <property type="entry name" value="C-type_lectin-like"/>
</dbReference>
<dbReference type="Gene3D" id="3.10.100.10">
    <property type="entry name" value="Mannose-Binding Protein A, subunit A"/>
    <property type="match status" value="1"/>
</dbReference>
<dbReference type="InterPro" id="IPR002909">
    <property type="entry name" value="IPT_dom"/>
</dbReference>
<dbReference type="InterPro" id="IPR014756">
    <property type="entry name" value="Ig_E-set"/>
</dbReference>
<dbReference type="SUPFAM" id="SSF81296">
    <property type="entry name" value="E set domains"/>
    <property type="match status" value="1"/>
</dbReference>
<dbReference type="SUPFAM" id="SSF56436">
    <property type="entry name" value="C-type lectin-like"/>
    <property type="match status" value="1"/>
</dbReference>
<comment type="caution">
    <text evidence="5">The sequence shown here is derived from an EMBL/GenBank/DDBJ whole genome shotgun (WGS) entry which is preliminary data.</text>
</comment>
<dbReference type="PANTHER" id="PTHR24032:SF16">
    <property type="entry name" value="EGF-LIKE DOMAIN-CONTAINING PROTEIN"/>
    <property type="match status" value="1"/>
</dbReference>
<feature type="transmembrane region" description="Helical" evidence="2">
    <location>
        <begin position="1134"/>
        <end position="1156"/>
    </location>
</feature>
<gene>
    <name evidence="5" type="ORF">DLAC_02797</name>
</gene>
<dbReference type="PANTHER" id="PTHR24032">
    <property type="entry name" value="EGF-LIKE DOMAIN-CONTAINING PROTEIN-RELATED-RELATED"/>
    <property type="match status" value="1"/>
</dbReference>
<dbReference type="InterPro" id="IPR013783">
    <property type="entry name" value="Ig-like_fold"/>
</dbReference>
<feature type="region of interest" description="Disordered" evidence="1">
    <location>
        <begin position="1105"/>
        <end position="1125"/>
    </location>
</feature>
<name>A0A152A3H7_TIELA</name>